<keyword evidence="3" id="KW-0677">Repeat</keyword>
<dbReference type="PANTHER" id="PTHR23416:SF23">
    <property type="entry name" value="ACETYLTRANSFERASE C18B11.09C-RELATED"/>
    <property type="match status" value="1"/>
</dbReference>
<dbReference type="SUPFAM" id="SSF51161">
    <property type="entry name" value="Trimeric LpxA-like enzymes"/>
    <property type="match status" value="1"/>
</dbReference>
<dbReference type="GO" id="GO:0008925">
    <property type="term" value="F:maltose O-acetyltransferase activity"/>
    <property type="evidence" value="ECO:0007669"/>
    <property type="project" value="UniProtKB-EC"/>
</dbReference>
<evidence type="ECO:0000256" key="3">
    <source>
        <dbReference type="ARBA" id="ARBA00022737"/>
    </source>
</evidence>
<dbReference type="InterPro" id="IPR018357">
    <property type="entry name" value="Hexapep_transf_CS"/>
</dbReference>
<dbReference type="InterPro" id="IPR001451">
    <property type="entry name" value="Hexapep"/>
</dbReference>
<dbReference type="GO" id="GO:0005829">
    <property type="term" value="C:cytosol"/>
    <property type="evidence" value="ECO:0007669"/>
    <property type="project" value="TreeGrafter"/>
</dbReference>
<dbReference type="PROSITE" id="PS00101">
    <property type="entry name" value="HEXAPEP_TRANSFERASES"/>
    <property type="match status" value="1"/>
</dbReference>
<dbReference type="Gene3D" id="2.160.10.10">
    <property type="entry name" value="Hexapeptide repeat proteins"/>
    <property type="match status" value="1"/>
</dbReference>
<name>A0A518HKC9_9BACT</name>
<dbReference type="EMBL" id="CP037423">
    <property type="protein sequence ID" value="QDV41303.1"/>
    <property type="molecule type" value="Genomic_DNA"/>
</dbReference>
<dbReference type="Pfam" id="PF00132">
    <property type="entry name" value="Hexapep"/>
    <property type="match status" value="1"/>
</dbReference>
<gene>
    <name evidence="5" type="primary">maa_2</name>
    <name evidence="5" type="ORF">Enr13x_11410</name>
</gene>
<dbReference type="Proteomes" id="UP000319004">
    <property type="component" value="Chromosome"/>
</dbReference>
<keyword evidence="4 5" id="KW-0012">Acyltransferase</keyword>
<evidence type="ECO:0000313" key="6">
    <source>
        <dbReference type="Proteomes" id="UP000319004"/>
    </source>
</evidence>
<dbReference type="CDD" id="cd04647">
    <property type="entry name" value="LbH_MAT_like"/>
    <property type="match status" value="1"/>
</dbReference>
<dbReference type="InterPro" id="IPR051159">
    <property type="entry name" value="Hexapeptide_acetyltransf"/>
</dbReference>
<keyword evidence="2 5" id="KW-0808">Transferase</keyword>
<reference evidence="5 6" key="1">
    <citation type="submission" date="2019-03" db="EMBL/GenBank/DDBJ databases">
        <title>Deep-cultivation of Planctomycetes and their phenomic and genomic characterization uncovers novel biology.</title>
        <authorList>
            <person name="Wiegand S."/>
            <person name="Jogler M."/>
            <person name="Boedeker C."/>
            <person name="Pinto D."/>
            <person name="Vollmers J."/>
            <person name="Rivas-Marin E."/>
            <person name="Kohn T."/>
            <person name="Peeters S.H."/>
            <person name="Heuer A."/>
            <person name="Rast P."/>
            <person name="Oberbeckmann S."/>
            <person name="Bunk B."/>
            <person name="Jeske O."/>
            <person name="Meyerdierks A."/>
            <person name="Storesund J.E."/>
            <person name="Kallscheuer N."/>
            <person name="Luecker S."/>
            <person name="Lage O.M."/>
            <person name="Pohl T."/>
            <person name="Merkel B.J."/>
            <person name="Hornburger P."/>
            <person name="Mueller R.-W."/>
            <person name="Bruemmer F."/>
            <person name="Labrenz M."/>
            <person name="Spormann A.M."/>
            <person name="Op den Camp H."/>
            <person name="Overmann J."/>
            <person name="Amann R."/>
            <person name="Jetten M.S.M."/>
            <person name="Mascher T."/>
            <person name="Medema M.H."/>
            <person name="Devos D.P."/>
            <person name="Kaster A.-K."/>
            <person name="Ovreas L."/>
            <person name="Rohde M."/>
            <person name="Galperin M.Y."/>
            <person name="Jogler C."/>
        </authorList>
    </citation>
    <scope>NUCLEOTIDE SEQUENCE [LARGE SCALE GENOMIC DNA]</scope>
    <source>
        <strain evidence="5 6">Enr13</strain>
    </source>
</reference>
<sequence>MFRENLCNFRIYLANCIVNQVPSHGFRLMFYRRIMQFNIGKGSAVHLACRFDAKSNFTMGRHSVLNRGCRIDTRGGVRVGENVSVSEDVVILTASHDPQSSSFAGRHAEVTVDDYAWIGTRAMLLPGVHVGRGAVVAAGSVVTRNVAPMMIVAGTPAREIGRRHCELKYHIDYRRSWH</sequence>
<evidence type="ECO:0000313" key="5">
    <source>
        <dbReference type="EMBL" id="QDV41303.1"/>
    </source>
</evidence>
<keyword evidence="6" id="KW-1185">Reference proteome</keyword>
<dbReference type="KEGG" id="snep:Enr13x_11410"/>
<accession>A0A518HKC9</accession>
<comment type="similarity">
    <text evidence="1">Belongs to the transferase hexapeptide repeat family.</text>
</comment>
<dbReference type="PANTHER" id="PTHR23416">
    <property type="entry name" value="SIALIC ACID SYNTHASE-RELATED"/>
    <property type="match status" value="1"/>
</dbReference>
<dbReference type="AlphaFoldDB" id="A0A518HKC9"/>
<dbReference type="OrthoDB" id="9801697at2"/>
<evidence type="ECO:0000256" key="4">
    <source>
        <dbReference type="ARBA" id="ARBA00023315"/>
    </source>
</evidence>
<proteinExistence type="inferred from homology"/>
<dbReference type="EC" id="2.3.1.79" evidence="5"/>
<organism evidence="5 6">
    <name type="scientific">Stieleria neptunia</name>
    <dbReference type="NCBI Taxonomy" id="2527979"/>
    <lineage>
        <taxon>Bacteria</taxon>
        <taxon>Pseudomonadati</taxon>
        <taxon>Planctomycetota</taxon>
        <taxon>Planctomycetia</taxon>
        <taxon>Pirellulales</taxon>
        <taxon>Pirellulaceae</taxon>
        <taxon>Stieleria</taxon>
    </lineage>
</organism>
<protein>
    <submittedName>
        <fullName evidence="5">Maltose O-acetyltransferase</fullName>
        <ecNumber evidence="5">2.3.1.79</ecNumber>
    </submittedName>
</protein>
<evidence type="ECO:0000256" key="2">
    <source>
        <dbReference type="ARBA" id="ARBA00022679"/>
    </source>
</evidence>
<dbReference type="InterPro" id="IPR011004">
    <property type="entry name" value="Trimer_LpxA-like_sf"/>
</dbReference>
<evidence type="ECO:0000256" key="1">
    <source>
        <dbReference type="ARBA" id="ARBA00007274"/>
    </source>
</evidence>